<feature type="signal peptide" evidence="1">
    <location>
        <begin position="1"/>
        <end position="22"/>
    </location>
</feature>
<dbReference type="RefSeq" id="WP_095668391.1">
    <property type="nucleotide sequence ID" value="NZ_NRSS01000003.1"/>
</dbReference>
<organism evidence="2 3">
    <name type="scientific">Pseudomonas moraviensis</name>
    <dbReference type="NCBI Taxonomy" id="321662"/>
    <lineage>
        <taxon>Bacteria</taxon>
        <taxon>Pseudomonadati</taxon>
        <taxon>Pseudomonadota</taxon>
        <taxon>Gammaproteobacteria</taxon>
        <taxon>Pseudomonadales</taxon>
        <taxon>Pseudomonadaceae</taxon>
        <taxon>Pseudomonas</taxon>
    </lineage>
</organism>
<dbReference type="AlphaFoldDB" id="A0A2A2PPC3"/>
<dbReference type="Pfam" id="PF04449">
    <property type="entry name" value="Fimbrial_CS1"/>
    <property type="match status" value="1"/>
</dbReference>
<proteinExistence type="predicted"/>
<protein>
    <submittedName>
        <fullName evidence="2">Fimbrial assembly protein</fullName>
    </submittedName>
</protein>
<sequence>MIKQSTIALCSVMALASAQAFAAKEARTFEVSVDIPTLDFYVLPAEANWIHLQQTLPWNIHTSTLQGLRKNFDVKHSTSAIEARLDAEPYLFNGRDAIFLQVSFNGQPLSHDPTPREVVSAAQASKGGRFALEIQPKVPADGYKPGTYHGTVQLIFSATPPSGV</sequence>
<evidence type="ECO:0000313" key="3">
    <source>
        <dbReference type="Proteomes" id="UP000217830"/>
    </source>
</evidence>
<accession>A0A2A2PPC3</accession>
<evidence type="ECO:0000256" key="1">
    <source>
        <dbReference type="SAM" id="SignalP"/>
    </source>
</evidence>
<reference evidence="2 3" key="1">
    <citation type="submission" date="2017-08" db="EMBL/GenBank/DDBJ databases">
        <title>Draft Genome Sequence of Pseudomonas moraviensis TYU6, isolated from Taxus cuspidata by using PacBio Single-Molecule Real-Time Technology.</title>
        <authorList>
            <person name="Baek K.-H."/>
            <person name="Mishra A.K."/>
        </authorList>
    </citation>
    <scope>NUCLEOTIDE SEQUENCE [LARGE SCALE GENOMIC DNA]</scope>
    <source>
        <strain evidence="2 3">TYU6</strain>
    </source>
</reference>
<dbReference type="Proteomes" id="UP000217830">
    <property type="component" value="Unassembled WGS sequence"/>
</dbReference>
<gene>
    <name evidence="2" type="ORF">CKQ80_19910</name>
</gene>
<dbReference type="Gene3D" id="2.60.40.2040">
    <property type="entry name" value="CFA/I fimbrial subunit E, pilin domain"/>
    <property type="match status" value="1"/>
</dbReference>
<feature type="chain" id="PRO_5013081726" evidence="1">
    <location>
        <begin position="23"/>
        <end position="164"/>
    </location>
</feature>
<keyword evidence="3" id="KW-1185">Reference proteome</keyword>
<comment type="caution">
    <text evidence="2">The sequence shown here is derived from an EMBL/GenBank/DDBJ whole genome shotgun (WGS) entry which is preliminary data.</text>
</comment>
<evidence type="ECO:0000313" key="2">
    <source>
        <dbReference type="EMBL" id="PAW57459.1"/>
    </source>
</evidence>
<dbReference type="GO" id="GO:0009289">
    <property type="term" value="C:pilus"/>
    <property type="evidence" value="ECO:0007669"/>
    <property type="project" value="InterPro"/>
</dbReference>
<name>A0A2A2PPC3_9PSED</name>
<dbReference type="EMBL" id="NRST01000001">
    <property type="protein sequence ID" value="PAW57459.1"/>
    <property type="molecule type" value="Genomic_DNA"/>
</dbReference>
<keyword evidence="1" id="KW-0732">Signal</keyword>
<dbReference type="InterPro" id="IPR007540">
    <property type="entry name" value="Fimbrial_CS1-type"/>
</dbReference>